<proteinExistence type="predicted"/>
<dbReference type="Proteomes" id="UP000241890">
    <property type="component" value="Unassembled WGS sequence"/>
</dbReference>
<evidence type="ECO:0000313" key="1">
    <source>
        <dbReference type="EMBL" id="GBG27960.1"/>
    </source>
</evidence>
<evidence type="ECO:0000313" key="2">
    <source>
        <dbReference type="Proteomes" id="UP000241890"/>
    </source>
</evidence>
<organism evidence="1 2">
    <name type="scientific">Hondaea fermentalgiana</name>
    <dbReference type="NCBI Taxonomy" id="2315210"/>
    <lineage>
        <taxon>Eukaryota</taxon>
        <taxon>Sar</taxon>
        <taxon>Stramenopiles</taxon>
        <taxon>Bigyra</taxon>
        <taxon>Labyrinthulomycetes</taxon>
        <taxon>Thraustochytrida</taxon>
        <taxon>Thraustochytriidae</taxon>
        <taxon>Hondaea</taxon>
    </lineage>
</organism>
<dbReference type="EMBL" id="BEYU01000038">
    <property type="protein sequence ID" value="GBG27960.1"/>
    <property type="molecule type" value="Genomic_DNA"/>
</dbReference>
<protein>
    <submittedName>
        <fullName evidence="1">Uncharacterized protein</fullName>
    </submittedName>
</protein>
<gene>
    <name evidence="1" type="ORF">FCC1311_041832</name>
</gene>
<comment type="caution">
    <text evidence="1">The sequence shown here is derived from an EMBL/GenBank/DDBJ whole genome shotgun (WGS) entry which is preliminary data.</text>
</comment>
<dbReference type="InParanoid" id="A0A2R5GAB9"/>
<name>A0A2R5GAB9_9STRA</name>
<accession>A0A2R5GAB9</accession>
<keyword evidence="2" id="KW-1185">Reference proteome</keyword>
<sequence length="218" mass="25033">MQDETDLASGWETLELGTAVEDASTTTPRAEVDAKDDTVESVYRQFIVDVPRMDVVFGDQPWSGHPTLLFMDLWQRLREQNSSKRRAARVIRLCSQSELVSWFIMGQKRWMEGSEHEAHFLDGGRQRTEIHLGKDPPHAVQSITITKPFRVVDFNGPAAPKERFRVRLTLTHDLSADTTTYAWTRKEGQGADWVFVEACAEQPLLSSQERRDRDEEEK</sequence>
<reference evidence="1 2" key="1">
    <citation type="submission" date="2017-12" db="EMBL/GenBank/DDBJ databases">
        <title>Sequencing, de novo assembly and annotation of complete genome of a new Thraustochytrid species, strain FCC1311.</title>
        <authorList>
            <person name="Sedici K."/>
            <person name="Godart F."/>
            <person name="Aiese Cigliano R."/>
            <person name="Sanseverino W."/>
            <person name="Barakat M."/>
            <person name="Ortet P."/>
            <person name="Marechal E."/>
            <person name="Cagnac O."/>
            <person name="Amato A."/>
        </authorList>
    </citation>
    <scope>NUCLEOTIDE SEQUENCE [LARGE SCALE GENOMIC DNA]</scope>
</reference>
<dbReference type="AlphaFoldDB" id="A0A2R5GAB9"/>